<protein>
    <submittedName>
        <fullName evidence="5">DegT/DnrJ/EryC1/StrS aminotransferase domain protein</fullName>
    </submittedName>
</protein>
<comment type="caution">
    <text evidence="5">The sequence shown here is derived from an EMBL/GenBank/DDBJ whole genome shotgun (WGS) entry which is preliminary data.</text>
</comment>
<feature type="active site" description="Proton acceptor" evidence="2">
    <location>
        <position position="197"/>
    </location>
</feature>
<dbReference type="GO" id="GO:0000271">
    <property type="term" value="P:polysaccharide biosynthetic process"/>
    <property type="evidence" value="ECO:0007669"/>
    <property type="project" value="TreeGrafter"/>
</dbReference>
<keyword evidence="5" id="KW-0808">Transferase</keyword>
<dbReference type="RefSeq" id="WP_002982954.1">
    <property type="nucleotide sequence ID" value="NZ_AOGY02000051.1"/>
</dbReference>
<proteinExistence type="inferred from homology"/>
<keyword evidence="5" id="KW-0032">Aminotransferase</keyword>
<dbReference type="Pfam" id="PF01041">
    <property type="entry name" value="DegT_DnrJ_EryC1"/>
    <property type="match status" value="1"/>
</dbReference>
<name>N1WCQ6_9LEPT</name>
<evidence type="ECO:0000256" key="2">
    <source>
        <dbReference type="PIRSR" id="PIRSR000390-1"/>
    </source>
</evidence>
<evidence type="ECO:0000256" key="1">
    <source>
        <dbReference type="ARBA" id="ARBA00037999"/>
    </source>
</evidence>
<dbReference type="PANTHER" id="PTHR30244:SF34">
    <property type="entry name" value="DTDP-4-AMINO-4,6-DIDEOXYGALACTOSE TRANSAMINASE"/>
    <property type="match status" value="1"/>
</dbReference>
<dbReference type="PANTHER" id="PTHR30244">
    <property type="entry name" value="TRANSAMINASE"/>
    <property type="match status" value="1"/>
</dbReference>
<feature type="modified residue" description="N6-(pyridoxal phosphate)lysine" evidence="3">
    <location>
        <position position="197"/>
    </location>
</feature>
<accession>N1WCQ6</accession>
<gene>
    <name evidence="5" type="ORF">LEP1GSC199_2201</name>
</gene>
<organism evidence="5 6">
    <name type="scientific">Leptospira vanthielii serovar Holland str. Waz Holland = ATCC 700522</name>
    <dbReference type="NCBI Taxonomy" id="1218591"/>
    <lineage>
        <taxon>Bacteria</taxon>
        <taxon>Pseudomonadati</taxon>
        <taxon>Spirochaetota</taxon>
        <taxon>Spirochaetia</taxon>
        <taxon>Leptospirales</taxon>
        <taxon>Leptospiraceae</taxon>
        <taxon>Leptospira</taxon>
    </lineage>
</organism>
<dbReference type="InterPro" id="IPR015424">
    <property type="entry name" value="PyrdxlP-dep_Trfase"/>
</dbReference>
<comment type="similarity">
    <text evidence="1 4">Belongs to the DegT/DnrJ/EryC1 family.</text>
</comment>
<dbReference type="EMBL" id="AOGY02000051">
    <property type="protein sequence ID" value="EMY69631.1"/>
    <property type="molecule type" value="Genomic_DNA"/>
</dbReference>
<dbReference type="GO" id="GO:0008483">
    <property type="term" value="F:transaminase activity"/>
    <property type="evidence" value="ECO:0007669"/>
    <property type="project" value="UniProtKB-KW"/>
</dbReference>
<dbReference type="InterPro" id="IPR015421">
    <property type="entry name" value="PyrdxlP-dep_Trfase_major"/>
</dbReference>
<evidence type="ECO:0000256" key="4">
    <source>
        <dbReference type="RuleBase" id="RU004508"/>
    </source>
</evidence>
<dbReference type="AlphaFoldDB" id="N1WCQ6"/>
<dbReference type="STRING" id="1218591.LEP1GSC199_2201"/>
<evidence type="ECO:0000313" key="5">
    <source>
        <dbReference type="EMBL" id="EMY69631.1"/>
    </source>
</evidence>
<dbReference type="Proteomes" id="UP000012227">
    <property type="component" value="Unassembled WGS sequence"/>
</dbReference>
<dbReference type="Gene3D" id="3.40.640.10">
    <property type="entry name" value="Type I PLP-dependent aspartate aminotransferase-like (Major domain)"/>
    <property type="match status" value="1"/>
</dbReference>
<sequence length="437" mass="49943">MRIIQKIFKIALLYFRSPYFGFIQGHDDLRESELLEIKNNIGKTNSNTIHTYETEMGSLIGDGYVISFAAARMGFYSILKSLNIGSGDEIILLGSNCSVMVNAVIRIGAKPMFSDIDPNTFGSSLNEIQKVISPYTKVIVAQHSFGIPCDIDPIVNYAKSNGIFLIEDCALTLGSKVNGITVGNFGDAAIFSTDHSKPLNTMIGGFVYTKNRDLYTKLKEIQFSARDLPIRKQKAIFKRIKLERKFCNSKSYGKFLAIESWESIRNRIFKSESAFLMEDYSSQRGSFDYYPAKFPLMLAILGLIEIDRWKENLKLRNIIFEEILKIVQNSPMEKVLPSAYFNKNLTIYPLRFVWSEKNRFLFSDLLSKFIHTDWFWFQKPIIASQEPLENFGYIHGSCSISESIGKDIINIPCNIRKDEIGTMLKLFKKTIKEVYCL</sequence>
<dbReference type="GO" id="GO:0030170">
    <property type="term" value="F:pyridoxal phosphate binding"/>
    <property type="evidence" value="ECO:0007669"/>
    <property type="project" value="TreeGrafter"/>
</dbReference>
<dbReference type="InterPro" id="IPR000653">
    <property type="entry name" value="DegT/StrS_aminotransferase"/>
</dbReference>
<dbReference type="PIRSF" id="PIRSF000390">
    <property type="entry name" value="PLP_StrS"/>
    <property type="match status" value="1"/>
</dbReference>
<reference evidence="5 6" key="1">
    <citation type="submission" date="2013-03" db="EMBL/GenBank/DDBJ databases">
        <authorList>
            <person name="Harkins D.M."/>
            <person name="Durkin A.S."/>
            <person name="Brinkac L.M."/>
            <person name="Haft D.H."/>
            <person name="Selengut J.D."/>
            <person name="Sanka R."/>
            <person name="DePew J."/>
            <person name="Purushe J."/>
            <person name="Galloway R.L."/>
            <person name="Vinetz J.M."/>
            <person name="Sutton G.G."/>
            <person name="Nierman W.C."/>
            <person name="Fouts D.E."/>
        </authorList>
    </citation>
    <scope>NUCLEOTIDE SEQUENCE [LARGE SCALE GENOMIC DNA]</scope>
    <source>
        <strain evidence="5 6">Waz Holland</strain>
    </source>
</reference>
<evidence type="ECO:0000256" key="3">
    <source>
        <dbReference type="PIRSR" id="PIRSR000390-2"/>
    </source>
</evidence>
<evidence type="ECO:0000313" key="6">
    <source>
        <dbReference type="Proteomes" id="UP000012227"/>
    </source>
</evidence>
<keyword evidence="3 4" id="KW-0663">Pyridoxal phosphate</keyword>
<dbReference type="SUPFAM" id="SSF53383">
    <property type="entry name" value="PLP-dependent transferases"/>
    <property type="match status" value="1"/>
</dbReference>